<name>A0A0A8YXU9_ARUDO</name>
<accession>A0A0A8YXU9</accession>
<protein>
    <submittedName>
        <fullName evidence="1">Uncharacterized protein</fullName>
    </submittedName>
</protein>
<reference evidence="1" key="2">
    <citation type="journal article" date="2015" name="Data Brief">
        <title>Shoot transcriptome of the giant reed, Arundo donax.</title>
        <authorList>
            <person name="Barrero R.A."/>
            <person name="Guerrero F.D."/>
            <person name="Moolhuijzen P."/>
            <person name="Goolsby J.A."/>
            <person name="Tidwell J."/>
            <person name="Bellgard S.E."/>
            <person name="Bellgard M.I."/>
        </authorList>
    </citation>
    <scope>NUCLEOTIDE SEQUENCE</scope>
    <source>
        <tissue evidence="1">Shoot tissue taken approximately 20 cm above the soil surface</tissue>
    </source>
</reference>
<sequence length="23" mass="2472">MSILIREAGNGCHMAYALSLACF</sequence>
<evidence type="ECO:0000313" key="1">
    <source>
        <dbReference type="EMBL" id="JAD30233.1"/>
    </source>
</evidence>
<dbReference type="EMBL" id="GBRH01267662">
    <property type="protein sequence ID" value="JAD30233.1"/>
    <property type="molecule type" value="Transcribed_RNA"/>
</dbReference>
<dbReference type="AlphaFoldDB" id="A0A0A8YXU9"/>
<organism evidence="1">
    <name type="scientific">Arundo donax</name>
    <name type="common">Giant reed</name>
    <name type="synonym">Donax arundinaceus</name>
    <dbReference type="NCBI Taxonomy" id="35708"/>
    <lineage>
        <taxon>Eukaryota</taxon>
        <taxon>Viridiplantae</taxon>
        <taxon>Streptophyta</taxon>
        <taxon>Embryophyta</taxon>
        <taxon>Tracheophyta</taxon>
        <taxon>Spermatophyta</taxon>
        <taxon>Magnoliopsida</taxon>
        <taxon>Liliopsida</taxon>
        <taxon>Poales</taxon>
        <taxon>Poaceae</taxon>
        <taxon>PACMAD clade</taxon>
        <taxon>Arundinoideae</taxon>
        <taxon>Arundineae</taxon>
        <taxon>Arundo</taxon>
    </lineage>
</organism>
<dbReference type="PROSITE" id="PS51257">
    <property type="entry name" value="PROKAR_LIPOPROTEIN"/>
    <property type="match status" value="1"/>
</dbReference>
<reference evidence="1" key="1">
    <citation type="submission" date="2014-09" db="EMBL/GenBank/DDBJ databases">
        <authorList>
            <person name="Magalhaes I.L.F."/>
            <person name="Oliveira U."/>
            <person name="Santos F.R."/>
            <person name="Vidigal T.H.D.A."/>
            <person name="Brescovit A.D."/>
            <person name="Santos A.J."/>
        </authorList>
    </citation>
    <scope>NUCLEOTIDE SEQUENCE</scope>
    <source>
        <tissue evidence="1">Shoot tissue taken approximately 20 cm above the soil surface</tissue>
    </source>
</reference>
<proteinExistence type="predicted"/>